<sequence length="389" mass="46157">MPKNPPTNKIHSELQMIRELKKLSTSYQYKGSSLHELFSMQKRVTDLLFNTVMPNMIRLVCQEKTKTLIYNPITKENDISFYHANDFWIKSIEEIFASLVKPIKMSREINLFLEKYHLSNFLSKCDDGTIFNDYACLHTWISTILYHTSDNRGLYMSHLQRFLISTMMLHIASEINTNMSCRMYVQVATILSTEYPFTEDFTEYDDRTTPIEEFLSQFTKKLSQSTTEKVLSLKEYIHQCQERATYCPEYSEYVQYLKYLKIQDSTPEAINYLQKHDHILQDLQEYLLLQNKATIKYLLQFTSYERYVQKTEECLAKLKNQVSRIQCFMQSATQDYVDFFTKLETQVSQVIEIAQDRINKINDKDHLTQINHIIDSFREMLDIHTTLIT</sequence>
<feature type="non-terminal residue" evidence="1">
    <location>
        <position position="389"/>
    </location>
</feature>
<dbReference type="EMBL" id="AXCJ01000006">
    <property type="protein sequence ID" value="ETO91297.1"/>
    <property type="molecule type" value="Genomic_DNA"/>
</dbReference>
<evidence type="ECO:0000313" key="2">
    <source>
        <dbReference type="Proteomes" id="UP000018951"/>
    </source>
</evidence>
<name>W2V0X3_9RICK</name>
<gene>
    <name evidence="1" type="ORF">P857_767</name>
</gene>
<dbReference type="Proteomes" id="UP000018951">
    <property type="component" value="Unassembled WGS sequence"/>
</dbReference>
<accession>W2V0X3</accession>
<keyword evidence="2" id="KW-1185">Reference proteome</keyword>
<reference evidence="1 2" key="1">
    <citation type="journal article" date="2013" name="PLoS ONE">
        <title>Bacterial endosymbiosis in a chordate host: long-term co-evolution and conservation of secondary metabolism.</title>
        <authorList>
            <person name="Kwan J.C."/>
            <person name="Schmidt E.W."/>
        </authorList>
    </citation>
    <scope>NUCLEOTIDE SEQUENCE [LARGE SCALE GENOMIC DNA]</scope>
    <source>
        <strain evidence="2">L6</strain>
    </source>
</reference>
<protein>
    <submittedName>
        <fullName evidence="1">Uncharacterized protein</fullName>
    </submittedName>
</protein>
<organism evidence="1 2">
    <name type="scientific">Candidatus Xenolissoclinum pacificiensis L6</name>
    <dbReference type="NCBI Taxonomy" id="1401685"/>
    <lineage>
        <taxon>Bacteria</taxon>
        <taxon>Pseudomonadati</taxon>
        <taxon>Pseudomonadota</taxon>
        <taxon>Alphaproteobacteria</taxon>
        <taxon>Rickettsiales</taxon>
        <taxon>Anaplasmataceae</taxon>
        <taxon>Candidatus Xenolissoclinum</taxon>
    </lineage>
</organism>
<comment type="caution">
    <text evidence="1">The sequence shown here is derived from an EMBL/GenBank/DDBJ whole genome shotgun (WGS) entry which is preliminary data.</text>
</comment>
<proteinExistence type="predicted"/>
<dbReference type="AlphaFoldDB" id="W2V0X3"/>
<evidence type="ECO:0000313" key="1">
    <source>
        <dbReference type="EMBL" id="ETO91297.1"/>
    </source>
</evidence>